<accession>A0AAV5LZJ6</accession>
<name>A0AAV5LZJ6_9ROSI</name>
<reference evidence="2 3" key="1">
    <citation type="journal article" date="2021" name="Commun. Biol.">
        <title>The genome of Shorea leprosula (Dipterocarpaceae) highlights the ecological relevance of drought in aseasonal tropical rainforests.</title>
        <authorList>
            <person name="Ng K.K.S."/>
            <person name="Kobayashi M.J."/>
            <person name="Fawcett J.A."/>
            <person name="Hatakeyama M."/>
            <person name="Paape T."/>
            <person name="Ng C.H."/>
            <person name="Ang C.C."/>
            <person name="Tnah L.H."/>
            <person name="Lee C.T."/>
            <person name="Nishiyama T."/>
            <person name="Sese J."/>
            <person name="O'Brien M.J."/>
            <person name="Copetti D."/>
            <person name="Mohd Noor M.I."/>
            <person name="Ong R.C."/>
            <person name="Putra M."/>
            <person name="Sireger I.Z."/>
            <person name="Indrioko S."/>
            <person name="Kosugi Y."/>
            <person name="Izuno A."/>
            <person name="Isagi Y."/>
            <person name="Lee S.L."/>
            <person name="Shimizu K.K."/>
        </authorList>
    </citation>
    <scope>NUCLEOTIDE SEQUENCE [LARGE SCALE GENOMIC DNA]</scope>
    <source>
        <strain evidence="2">214</strain>
    </source>
</reference>
<protein>
    <recommendedName>
        <fullName evidence="4">BZIP domain-containing protein</fullName>
    </recommendedName>
</protein>
<evidence type="ECO:0000256" key="1">
    <source>
        <dbReference type="SAM" id="MobiDB-lite"/>
    </source>
</evidence>
<dbReference type="Proteomes" id="UP001054252">
    <property type="component" value="Unassembled WGS sequence"/>
</dbReference>
<dbReference type="EMBL" id="BPVZ01000160">
    <property type="protein sequence ID" value="GKV42628.1"/>
    <property type="molecule type" value="Genomic_DNA"/>
</dbReference>
<dbReference type="AlphaFoldDB" id="A0AAV5LZJ6"/>
<feature type="compositionally biased region" description="Basic and acidic residues" evidence="1">
    <location>
        <begin position="14"/>
        <end position="30"/>
    </location>
</feature>
<evidence type="ECO:0000313" key="2">
    <source>
        <dbReference type="EMBL" id="GKV42628.1"/>
    </source>
</evidence>
<keyword evidence="3" id="KW-1185">Reference proteome</keyword>
<comment type="caution">
    <text evidence="2">The sequence shown here is derived from an EMBL/GenBank/DDBJ whole genome shotgun (WGS) entry which is preliminary data.</text>
</comment>
<proteinExistence type="predicted"/>
<evidence type="ECO:0000313" key="3">
    <source>
        <dbReference type="Proteomes" id="UP001054252"/>
    </source>
</evidence>
<feature type="compositionally biased region" description="Low complexity" evidence="1">
    <location>
        <begin position="105"/>
        <end position="119"/>
    </location>
</feature>
<feature type="region of interest" description="Disordered" evidence="1">
    <location>
        <begin position="1"/>
        <end position="36"/>
    </location>
</feature>
<feature type="compositionally biased region" description="Low complexity" evidence="1">
    <location>
        <begin position="150"/>
        <end position="170"/>
    </location>
</feature>
<organism evidence="2 3">
    <name type="scientific">Rubroshorea leprosula</name>
    <dbReference type="NCBI Taxonomy" id="152421"/>
    <lineage>
        <taxon>Eukaryota</taxon>
        <taxon>Viridiplantae</taxon>
        <taxon>Streptophyta</taxon>
        <taxon>Embryophyta</taxon>
        <taxon>Tracheophyta</taxon>
        <taxon>Spermatophyta</taxon>
        <taxon>Magnoliopsida</taxon>
        <taxon>eudicotyledons</taxon>
        <taxon>Gunneridae</taxon>
        <taxon>Pentapetalae</taxon>
        <taxon>rosids</taxon>
        <taxon>malvids</taxon>
        <taxon>Malvales</taxon>
        <taxon>Dipterocarpaceae</taxon>
        <taxon>Rubroshorea</taxon>
    </lineage>
</organism>
<feature type="region of interest" description="Disordered" evidence="1">
    <location>
        <begin position="105"/>
        <end position="170"/>
    </location>
</feature>
<sequence length="170" mass="18807">MAAGRKRGPPPSEEEVKRKREEKNRKDREYRAKRKRQLEDCMEFCQKAEIAPLFEAFMEKREQESMGDLKCLEEDLEDVPPDTFDEDTFVNSLLVDPEMFPENLAGSSNVASGSMNSSATGGVSNLVLHDPIVSPAEPHHDPLGMQGETSAAAGSSSGPTTQPSPYNEMF</sequence>
<gene>
    <name evidence="2" type="ORF">SLEP1_g50011</name>
</gene>
<evidence type="ECO:0008006" key="4">
    <source>
        <dbReference type="Google" id="ProtNLM"/>
    </source>
</evidence>